<keyword evidence="6" id="KW-0325">Glycoprotein</keyword>
<evidence type="ECO:0000256" key="6">
    <source>
        <dbReference type="ARBA" id="ARBA00023180"/>
    </source>
</evidence>
<sequence>MITLVDGAPAFVDPLKEWKIIVTHYGGLAGLALIGLILAAILPCAGLFFCCCRCAGHCGARSQPFDKKHDHCRKIMLSIVLIIVATIIL</sequence>
<protein>
    <submittedName>
        <fullName evidence="8">Prominin-1</fullName>
    </submittedName>
</protein>
<dbReference type="Pfam" id="PF05478">
    <property type="entry name" value="Prominin"/>
    <property type="match status" value="1"/>
</dbReference>
<dbReference type="AlphaFoldDB" id="A0A151JZR8"/>
<dbReference type="GO" id="GO:0016020">
    <property type="term" value="C:membrane"/>
    <property type="evidence" value="ECO:0007669"/>
    <property type="project" value="UniProtKB-SubCell"/>
</dbReference>
<gene>
    <name evidence="8" type="ORF">ALC56_03617</name>
</gene>
<organism evidence="8 9">
    <name type="scientific">Trachymyrmex septentrionalis</name>
    <dbReference type="NCBI Taxonomy" id="34720"/>
    <lineage>
        <taxon>Eukaryota</taxon>
        <taxon>Metazoa</taxon>
        <taxon>Ecdysozoa</taxon>
        <taxon>Arthropoda</taxon>
        <taxon>Hexapoda</taxon>
        <taxon>Insecta</taxon>
        <taxon>Pterygota</taxon>
        <taxon>Neoptera</taxon>
        <taxon>Endopterygota</taxon>
        <taxon>Hymenoptera</taxon>
        <taxon>Apocrita</taxon>
        <taxon>Aculeata</taxon>
        <taxon>Formicoidea</taxon>
        <taxon>Formicidae</taxon>
        <taxon>Myrmicinae</taxon>
        <taxon>Trachymyrmex</taxon>
    </lineage>
</organism>
<reference evidence="8 9" key="1">
    <citation type="submission" date="2016-03" db="EMBL/GenBank/DDBJ databases">
        <title>Trachymyrmex septentrionalis WGS genome.</title>
        <authorList>
            <person name="Nygaard S."/>
            <person name="Hu H."/>
            <person name="Boomsma J."/>
            <person name="Zhang G."/>
        </authorList>
    </citation>
    <scope>NUCLEOTIDE SEQUENCE [LARGE SCALE GENOMIC DNA]</scope>
    <source>
        <strain evidence="8">Tsep2-gDNA-1</strain>
        <tissue evidence="8">Whole body</tissue>
    </source>
</reference>
<dbReference type="InterPro" id="IPR008795">
    <property type="entry name" value="Prominin"/>
</dbReference>
<evidence type="ECO:0000256" key="5">
    <source>
        <dbReference type="ARBA" id="ARBA00023136"/>
    </source>
</evidence>
<proteinExistence type="inferred from homology"/>
<feature type="transmembrane region" description="Helical" evidence="7">
    <location>
        <begin position="25"/>
        <end position="50"/>
    </location>
</feature>
<evidence type="ECO:0000256" key="7">
    <source>
        <dbReference type="SAM" id="Phobius"/>
    </source>
</evidence>
<accession>A0A151JZR8</accession>
<evidence type="ECO:0000256" key="2">
    <source>
        <dbReference type="ARBA" id="ARBA00006058"/>
    </source>
</evidence>
<keyword evidence="9" id="KW-1185">Reference proteome</keyword>
<dbReference type="Proteomes" id="UP000078541">
    <property type="component" value="Unassembled WGS sequence"/>
</dbReference>
<keyword evidence="3 7" id="KW-0812">Transmembrane</keyword>
<dbReference type="PANTHER" id="PTHR22730">
    <property type="entry name" value="PROMININ PROM PROTEIN"/>
    <property type="match status" value="1"/>
</dbReference>
<keyword evidence="5 7" id="KW-0472">Membrane</keyword>
<evidence type="ECO:0000256" key="4">
    <source>
        <dbReference type="ARBA" id="ARBA00022989"/>
    </source>
</evidence>
<comment type="similarity">
    <text evidence="2">Belongs to the prominin family.</text>
</comment>
<evidence type="ECO:0000256" key="3">
    <source>
        <dbReference type="ARBA" id="ARBA00022692"/>
    </source>
</evidence>
<comment type="subcellular location">
    <subcellularLocation>
        <location evidence="1">Membrane</location>
        <topology evidence="1">Multi-pass membrane protein</topology>
    </subcellularLocation>
</comment>
<dbReference type="EMBL" id="KQ981399">
    <property type="protein sequence ID" value="KYN41949.1"/>
    <property type="molecule type" value="Genomic_DNA"/>
</dbReference>
<evidence type="ECO:0000313" key="9">
    <source>
        <dbReference type="Proteomes" id="UP000078541"/>
    </source>
</evidence>
<name>A0A151JZR8_9HYME</name>
<evidence type="ECO:0000313" key="8">
    <source>
        <dbReference type="EMBL" id="KYN41949.1"/>
    </source>
</evidence>
<keyword evidence="4 7" id="KW-1133">Transmembrane helix</keyword>
<dbReference type="PANTHER" id="PTHR22730:SF1">
    <property type="entry name" value="PROMININ-LIKE PROTEIN"/>
    <property type="match status" value="1"/>
</dbReference>
<feature type="transmembrane region" description="Helical" evidence="7">
    <location>
        <begin position="71"/>
        <end position="88"/>
    </location>
</feature>
<evidence type="ECO:0000256" key="1">
    <source>
        <dbReference type="ARBA" id="ARBA00004141"/>
    </source>
</evidence>